<protein>
    <recommendedName>
        <fullName evidence="1">Peptidase C45 hydrolase domain-containing protein</fullName>
    </recommendedName>
</protein>
<dbReference type="PANTHER" id="PTHR34180">
    <property type="entry name" value="PEPTIDASE C45"/>
    <property type="match status" value="1"/>
</dbReference>
<dbReference type="EMBL" id="VSSQ01000035">
    <property type="protein sequence ID" value="MPL67130.1"/>
    <property type="molecule type" value="Genomic_DNA"/>
</dbReference>
<dbReference type="AlphaFoldDB" id="A0A644TJP9"/>
<dbReference type="InterPro" id="IPR047794">
    <property type="entry name" value="C45_proenzyme-like"/>
</dbReference>
<sequence length="294" mass="32886">MKKLQFKVIVLVMMFGIGLFGIMQETKACTLFAATGADYVVNSGTLMAKNRDEKPALQTLKLVKPEAGYNYYGLFSGKKGLFCVVGINERGLAVGMSTAGSISRKDRLCNGIYRSKEGLRTNEYMLCYCASVDEALALPKEFWHEPVNFILADKDKVAYVEVLPGGEKSVTVETNGVIYHTNHYVNEDSLWANKKIGESSLTRYNRIKELMTEDKIFSLNDFIQFSEDRNAGPNNSIYRVGTTPTSTQTLANFVVYIPKLGSPVLYIKYRQKPGDKGAEKVLYPIIVDDLFNNK</sequence>
<reference evidence="2" key="1">
    <citation type="submission" date="2019-08" db="EMBL/GenBank/DDBJ databases">
        <authorList>
            <person name="Kucharzyk K."/>
            <person name="Murdoch R.W."/>
            <person name="Higgins S."/>
            <person name="Loffler F."/>
        </authorList>
    </citation>
    <scope>NUCLEOTIDE SEQUENCE</scope>
</reference>
<evidence type="ECO:0000259" key="1">
    <source>
        <dbReference type="Pfam" id="PF03417"/>
    </source>
</evidence>
<dbReference type="NCBIfam" id="NF040521">
    <property type="entry name" value="C45_proenzyme"/>
    <property type="match status" value="1"/>
</dbReference>
<proteinExistence type="predicted"/>
<comment type="caution">
    <text evidence="2">The sequence shown here is derived from an EMBL/GenBank/DDBJ whole genome shotgun (WGS) entry which is preliminary data.</text>
</comment>
<feature type="domain" description="Peptidase C45 hydrolase" evidence="1">
    <location>
        <begin position="43"/>
        <end position="255"/>
    </location>
</feature>
<dbReference type="Gene3D" id="3.60.60.10">
    <property type="entry name" value="Penicillin V Acylase, Chain A"/>
    <property type="match status" value="1"/>
</dbReference>
<dbReference type="InterPro" id="IPR047801">
    <property type="entry name" value="Peptidase_C45"/>
</dbReference>
<dbReference type="Pfam" id="PF03417">
    <property type="entry name" value="AAT"/>
    <property type="match status" value="1"/>
</dbReference>
<name>A0A644TJP9_9ZZZZ</name>
<dbReference type="PANTHER" id="PTHR34180:SF1">
    <property type="entry name" value="BETA-ALANYL-DOPAMINE_CARCININE HYDROLASE"/>
    <property type="match status" value="1"/>
</dbReference>
<dbReference type="InterPro" id="IPR005079">
    <property type="entry name" value="Peptidase_C45_hydrolase"/>
</dbReference>
<organism evidence="2">
    <name type="scientific">bioreactor metagenome</name>
    <dbReference type="NCBI Taxonomy" id="1076179"/>
    <lineage>
        <taxon>unclassified sequences</taxon>
        <taxon>metagenomes</taxon>
        <taxon>ecological metagenomes</taxon>
    </lineage>
</organism>
<evidence type="ECO:0000313" key="2">
    <source>
        <dbReference type="EMBL" id="MPL67130.1"/>
    </source>
</evidence>
<accession>A0A644TJP9</accession>
<gene>
    <name evidence="2" type="ORF">SDC9_12820</name>
</gene>